<evidence type="ECO:0000256" key="1">
    <source>
        <dbReference type="ARBA" id="ARBA00022741"/>
    </source>
</evidence>
<keyword evidence="2" id="KW-0648">Protein biosynthesis</keyword>
<keyword evidence="5" id="KW-0396">Initiation factor</keyword>
<keyword evidence="1" id="KW-0547">Nucleotide-binding</keyword>
<dbReference type="AlphaFoldDB" id="T1BXE9"/>
<evidence type="ECO:0000313" key="5">
    <source>
        <dbReference type="EMBL" id="EQD58545.1"/>
    </source>
</evidence>
<dbReference type="GO" id="GO:0005829">
    <property type="term" value="C:cytosol"/>
    <property type="evidence" value="ECO:0007669"/>
    <property type="project" value="TreeGrafter"/>
</dbReference>
<comment type="caution">
    <text evidence="5">The sequence shown here is derived from an EMBL/GenBank/DDBJ whole genome shotgun (WGS) entry which is preliminary data.</text>
</comment>
<accession>T1BXE9</accession>
<organism evidence="5">
    <name type="scientific">mine drainage metagenome</name>
    <dbReference type="NCBI Taxonomy" id="410659"/>
    <lineage>
        <taxon>unclassified sequences</taxon>
        <taxon>metagenomes</taxon>
        <taxon>ecological metagenomes</taxon>
    </lineage>
</organism>
<dbReference type="Gene3D" id="3.40.50.300">
    <property type="entry name" value="P-loop containing nucleotide triphosphate hydrolases"/>
    <property type="match status" value="1"/>
</dbReference>
<feature type="domain" description="Tr-type G" evidence="4">
    <location>
        <begin position="4"/>
        <end position="55"/>
    </location>
</feature>
<name>T1BXE9_9ZZZZ</name>
<protein>
    <submittedName>
        <fullName evidence="5">Translation initiation factor IF-2 subunit gamma</fullName>
    </submittedName>
</protein>
<dbReference type="SUPFAM" id="SSF52540">
    <property type="entry name" value="P-loop containing nucleoside triphosphate hydrolases"/>
    <property type="match status" value="1"/>
</dbReference>
<dbReference type="EMBL" id="AUZY01005568">
    <property type="protein sequence ID" value="EQD58545.1"/>
    <property type="molecule type" value="Genomic_DNA"/>
</dbReference>
<dbReference type="PANTHER" id="PTHR42854">
    <property type="entry name" value="EUKARYOTIC TRANSLATION INITIATION FACTOR 2 SUBUNIT 3 FAMILY MEMBER"/>
    <property type="match status" value="1"/>
</dbReference>
<sequence>MATAIAGSNIINGILFVIAANEPCPMQQTKEHLMIINFLGIKNAIIVQTKIDLVGKDK</sequence>
<dbReference type="Pfam" id="PF00009">
    <property type="entry name" value="GTP_EFTU"/>
    <property type="match status" value="1"/>
</dbReference>
<reference evidence="5" key="2">
    <citation type="journal article" date="2014" name="ISME J.">
        <title>Microbial stratification in low pH oxic and suboxic macroscopic growths along an acid mine drainage.</title>
        <authorList>
            <person name="Mendez-Garcia C."/>
            <person name="Mesa V."/>
            <person name="Sprenger R.R."/>
            <person name="Richter M."/>
            <person name="Diez M.S."/>
            <person name="Solano J."/>
            <person name="Bargiela R."/>
            <person name="Golyshina O.V."/>
            <person name="Manteca A."/>
            <person name="Ramos J.L."/>
            <person name="Gallego J.R."/>
            <person name="Llorente I."/>
            <person name="Martins Dos Santos V.A."/>
            <person name="Jensen O.N."/>
            <person name="Pelaez A.I."/>
            <person name="Sanchez J."/>
            <person name="Ferrer M."/>
        </authorList>
    </citation>
    <scope>NUCLEOTIDE SEQUENCE</scope>
</reference>
<evidence type="ECO:0000256" key="2">
    <source>
        <dbReference type="ARBA" id="ARBA00022917"/>
    </source>
</evidence>
<feature type="non-terminal residue" evidence="5">
    <location>
        <position position="58"/>
    </location>
</feature>
<dbReference type="InterPro" id="IPR027417">
    <property type="entry name" value="P-loop_NTPase"/>
</dbReference>
<reference evidence="5" key="1">
    <citation type="submission" date="2013-08" db="EMBL/GenBank/DDBJ databases">
        <authorList>
            <person name="Mendez C."/>
            <person name="Richter M."/>
            <person name="Ferrer M."/>
            <person name="Sanchez J."/>
        </authorList>
    </citation>
    <scope>NUCLEOTIDE SEQUENCE</scope>
</reference>
<dbReference type="InterPro" id="IPR050543">
    <property type="entry name" value="eIF2G"/>
</dbReference>
<keyword evidence="3" id="KW-0342">GTP-binding</keyword>
<evidence type="ECO:0000256" key="3">
    <source>
        <dbReference type="ARBA" id="ARBA00023134"/>
    </source>
</evidence>
<dbReference type="GO" id="GO:0000049">
    <property type="term" value="F:tRNA binding"/>
    <property type="evidence" value="ECO:0007669"/>
    <property type="project" value="TreeGrafter"/>
</dbReference>
<dbReference type="PANTHER" id="PTHR42854:SF3">
    <property type="entry name" value="EUKARYOTIC TRANSLATION INITIATION FACTOR 2 SUBUNIT 3-RELATED"/>
    <property type="match status" value="1"/>
</dbReference>
<dbReference type="InterPro" id="IPR000795">
    <property type="entry name" value="T_Tr_GTP-bd_dom"/>
</dbReference>
<dbReference type="GO" id="GO:0003924">
    <property type="term" value="F:GTPase activity"/>
    <property type="evidence" value="ECO:0007669"/>
    <property type="project" value="InterPro"/>
</dbReference>
<dbReference type="GO" id="GO:0005525">
    <property type="term" value="F:GTP binding"/>
    <property type="evidence" value="ECO:0007669"/>
    <property type="project" value="UniProtKB-KW"/>
</dbReference>
<evidence type="ECO:0000259" key="4">
    <source>
        <dbReference type="Pfam" id="PF00009"/>
    </source>
</evidence>
<proteinExistence type="predicted"/>
<gene>
    <name evidence="5" type="ORF">B1B_08519</name>
</gene>
<dbReference type="GO" id="GO:0003743">
    <property type="term" value="F:translation initiation factor activity"/>
    <property type="evidence" value="ECO:0007669"/>
    <property type="project" value="UniProtKB-KW"/>
</dbReference>